<feature type="transmembrane region" description="Helical" evidence="7">
    <location>
        <begin position="297"/>
        <end position="317"/>
    </location>
</feature>
<keyword evidence="2 7" id="KW-0812">Transmembrane</keyword>
<reference evidence="9" key="1">
    <citation type="submission" date="2023-10" db="EMBL/GenBank/DDBJ databases">
        <authorList>
            <person name="Chen Y."/>
            <person name="Shah S."/>
            <person name="Dougan E. K."/>
            <person name="Thang M."/>
            <person name="Chan C."/>
        </authorList>
    </citation>
    <scope>NUCLEOTIDE SEQUENCE [LARGE SCALE GENOMIC DNA]</scope>
</reference>
<evidence type="ECO:0000256" key="3">
    <source>
        <dbReference type="ARBA" id="ARBA00022837"/>
    </source>
</evidence>
<evidence type="ECO:0000313" key="10">
    <source>
        <dbReference type="Proteomes" id="UP001189429"/>
    </source>
</evidence>
<evidence type="ECO:0000256" key="7">
    <source>
        <dbReference type="SAM" id="Phobius"/>
    </source>
</evidence>
<organism evidence="9 10">
    <name type="scientific">Prorocentrum cordatum</name>
    <dbReference type="NCBI Taxonomy" id="2364126"/>
    <lineage>
        <taxon>Eukaryota</taxon>
        <taxon>Sar</taxon>
        <taxon>Alveolata</taxon>
        <taxon>Dinophyceae</taxon>
        <taxon>Prorocentrales</taxon>
        <taxon>Prorocentraceae</taxon>
        <taxon>Prorocentrum</taxon>
    </lineage>
</organism>
<keyword evidence="3" id="KW-0106">Calcium</keyword>
<dbReference type="Pfam" id="PF00520">
    <property type="entry name" value="Ion_trans"/>
    <property type="match status" value="1"/>
</dbReference>
<dbReference type="EMBL" id="CAUYUJ010006909">
    <property type="protein sequence ID" value="CAK0819026.1"/>
    <property type="molecule type" value="Genomic_DNA"/>
</dbReference>
<dbReference type="InterPro" id="IPR043203">
    <property type="entry name" value="VGCC_Ca_Na"/>
</dbReference>
<evidence type="ECO:0000256" key="2">
    <source>
        <dbReference type="ARBA" id="ARBA00022692"/>
    </source>
</evidence>
<keyword evidence="4 7" id="KW-1133">Transmembrane helix</keyword>
<sequence>MAEGEASRFEELLRELRAEHERLLQHLPALGAQAGWDHPAPLAELPDLPGKARACAWPSSEASPTSGQGSTFHARVAFSMPAPESEARRSQCSEASAGSARGFGTQASSAVGGGRRHPQSRWGRPSMFGIGIWKKLLDRPSVRRGRRAIQRGRRALNNSLFAQEVEQKSWLAGVVSSARFELTMAIIILLNTFCIAVEAQYQGIDSGYDSGVAPNIRQPADKAWPGATSVFLGLEWFYGVLFTSELIVKLVAVPQKTLKDAWSVIDVLVVAFFWIEALERDLPFPPTLIRLARMARLLRFLRVVKTIKGFGSLYLMLQSIKGSVSALGWASVVVLMGEMVLALALNLLVRDYWENESLDLEEREVLFEYFGTFTKSLLTMIEMLLGNWFSVTRILIRFNEWFMVFGICHQLVFGFAVIEVISGVFLNETFKVAALDDSIMLEEARRTAKAESDKLTEFFNMADEDDNGYVDPDELRRALENKKVTEWLSAMGLDLSDVDRVFSLLDKDRDGRLTCEELVRIAVLLKKPARAADIAVLKSLLEEVKACIDPAKP</sequence>
<dbReference type="PANTHER" id="PTHR10037">
    <property type="entry name" value="VOLTAGE-GATED CATION CHANNEL CALCIUM AND SODIUM"/>
    <property type="match status" value="1"/>
</dbReference>
<feature type="transmembrane region" description="Helical" evidence="7">
    <location>
        <begin position="401"/>
        <end position="426"/>
    </location>
</feature>
<dbReference type="PANTHER" id="PTHR10037:SF62">
    <property type="entry name" value="SODIUM CHANNEL PROTEIN 60E"/>
    <property type="match status" value="1"/>
</dbReference>
<evidence type="ECO:0000256" key="4">
    <source>
        <dbReference type="ARBA" id="ARBA00022989"/>
    </source>
</evidence>
<evidence type="ECO:0000259" key="8">
    <source>
        <dbReference type="PROSITE" id="PS50222"/>
    </source>
</evidence>
<dbReference type="InterPro" id="IPR027359">
    <property type="entry name" value="Volt_channel_dom_sf"/>
</dbReference>
<dbReference type="InterPro" id="IPR005821">
    <property type="entry name" value="Ion_trans_dom"/>
</dbReference>
<name>A0ABN9RMK9_9DINO</name>
<evidence type="ECO:0000256" key="6">
    <source>
        <dbReference type="SAM" id="MobiDB-lite"/>
    </source>
</evidence>
<dbReference type="SUPFAM" id="SSF47473">
    <property type="entry name" value="EF-hand"/>
    <property type="match status" value="1"/>
</dbReference>
<dbReference type="SUPFAM" id="SSF81324">
    <property type="entry name" value="Voltage-gated potassium channels"/>
    <property type="match status" value="1"/>
</dbReference>
<dbReference type="Gene3D" id="1.20.120.350">
    <property type="entry name" value="Voltage-gated potassium channels. Chain C"/>
    <property type="match status" value="1"/>
</dbReference>
<proteinExistence type="predicted"/>
<feature type="domain" description="EF-hand" evidence="8">
    <location>
        <begin position="493"/>
        <end position="528"/>
    </location>
</feature>
<keyword evidence="10" id="KW-1185">Reference proteome</keyword>
<comment type="subcellular location">
    <subcellularLocation>
        <location evidence="1">Membrane</location>
        <topology evidence="1">Multi-pass membrane protein</topology>
    </subcellularLocation>
</comment>
<feature type="transmembrane region" description="Helical" evidence="7">
    <location>
        <begin position="369"/>
        <end position="389"/>
    </location>
</feature>
<comment type="caution">
    <text evidence="9">The sequence shown here is derived from an EMBL/GenBank/DDBJ whole genome shotgun (WGS) entry which is preliminary data.</text>
</comment>
<dbReference type="CDD" id="cd00051">
    <property type="entry name" value="EFh"/>
    <property type="match status" value="1"/>
</dbReference>
<accession>A0ABN9RMK9</accession>
<protein>
    <recommendedName>
        <fullName evidence="8">EF-hand domain-containing protein</fullName>
    </recommendedName>
</protein>
<dbReference type="Pfam" id="PF13499">
    <property type="entry name" value="EF-hand_7"/>
    <property type="match status" value="1"/>
</dbReference>
<feature type="transmembrane region" description="Helical" evidence="7">
    <location>
        <begin position="329"/>
        <end position="349"/>
    </location>
</feature>
<keyword evidence="5 7" id="KW-0472">Membrane</keyword>
<feature type="domain" description="EF-hand" evidence="8">
    <location>
        <begin position="450"/>
        <end position="485"/>
    </location>
</feature>
<dbReference type="SMART" id="SM00054">
    <property type="entry name" value="EFh"/>
    <property type="match status" value="2"/>
</dbReference>
<dbReference type="InterPro" id="IPR018247">
    <property type="entry name" value="EF_Hand_1_Ca_BS"/>
</dbReference>
<dbReference type="Proteomes" id="UP001189429">
    <property type="component" value="Unassembled WGS sequence"/>
</dbReference>
<evidence type="ECO:0000313" key="9">
    <source>
        <dbReference type="EMBL" id="CAK0819026.1"/>
    </source>
</evidence>
<dbReference type="InterPro" id="IPR002048">
    <property type="entry name" value="EF_hand_dom"/>
</dbReference>
<dbReference type="InterPro" id="IPR011992">
    <property type="entry name" value="EF-hand-dom_pair"/>
</dbReference>
<feature type="region of interest" description="Disordered" evidence="6">
    <location>
        <begin position="83"/>
        <end position="120"/>
    </location>
</feature>
<dbReference type="PROSITE" id="PS50222">
    <property type="entry name" value="EF_HAND_2"/>
    <property type="match status" value="2"/>
</dbReference>
<gene>
    <name evidence="9" type="ORF">PCOR1329_LOCUS21117</name>
</gene>
<evidence type="ECO:0000256" key="1">
    <source>
        <dbReference type="ARBA" id="ARBA00004141"/>
    </source>
</evidence>
<evidence type="ECO:0000256" key="5">
    <source>
        <dbReference type="ARBA" id="ARBA00023136"/>
    </source>
</evidence>
<dbReference type="PROSITE" id="PS00018">
    <property type="entry name" value="EF_HAND_1"/>
    <property type="match status" value="2"/>
</dbReference>
<dbReference type="Gene3D" id="1.10.238.10">
    <property type="entry name" value="EF-hand"/>
    <property type="match status" value="1"/>
</dbReference>